<feature type="compositionally biased region" description="Basic and acidic residues" evidence="1">
    <location>
        <begin position="76"/>
        <end position="89"/>
    </location>
</feature>
<name>A0ABQ4FMV1_9ACTN</name>
<proteinExistence type="predicted"/>
<feature type="region of interest" description="Disordered" evidence="1">
    <location>
        <begin position="1"/>
        <end position="127"/>
    </location>
</feature>
<feature type="compositionally biased region" description="Basic and acidic residues" evidence="1">
    <location>
        <begin position="18"/>
        <end position="41"/>
    </location>
</feature>
<feature type="region of interest" description="Disordered" evidence="1">
    <location>
        <begin position="260"/>
        <end position="301"/>
    </location>
</feature>
<accession>A0ABQ4FMV1</accession>
<keyword evidence="3" id="KW-1185">Reference proteome</keyword>
<feature type="region of interest" description="Disordered" evidence="1">
    <location>
        <begin position="163"/>
        <end position="235"/>
    </location>
</feature>
<evidence type="ECO:0000313" key="3">
    <source>
        <dbReference type="Proteomes" id="UP000651728"/>
    </source>
</evidence>
<feature type="compositionally biased region" description="Basic residues" evidence="1">
    <location>
        <begin position="54"/>
        <end position="63"/>
    </location>
</feature>
<evidence type="ECO:0000256" key="1">
    <source>
        <dbReference type="SAM" id="MobiDB-lite"/>
    </source>
</evidence>
<feature type="compositionally biased region" description="Basic and acidic residues" evidence="1">
    <location>
        <begin position="284"/>
        <end position="301"/>
    </location>
</feature>
<dbReference type="Proteomes" id="UP000651728">
    <property type="component" value="Unassembled WGS sequence"/>
</dbReference>
<sequence>MCQRGTHLLAPPSVQPRRAPDVLGDRPVTEQAGERRLRRPAEPPVVTPRDLRDHRHQWARQHQVRQPGRGETVAQRPREDHSPARQVEQRRKRPVTRPGLLGADVHQISARPPGPLREHPPAGRRQHRAERMVALGEHDGGAHPVHPAQQVHPRALRVGRQRVGRPSGLPRGLHGISRRRLLDGHRRRSGLPLSDLLSGRLSAQPSDRLEQEPAGLPQPDGHHHVTGLDTEPAGPVQVLGDGLAEGGRSQRSRLAVRRQIAGLAPGGPPCGQREAAGRGGAGSEVRHDRPDGRRRDAPAMW</sequence>
<dbReference type="EMBL" id="BOOB01000054">
    <property type="protein sequence ID" value="GIH36112.1"/>
    <property type="molecule type" value="Genomic_DNA"/>
</dbReference>
<evidence type="ECO:0000313" key="2">
    <source>
        <dbReference type="EMBL" id="GIH36112.1"/>
    </source>
</evidence>
<protein>
    <submittedName>
        <fullName evidence="2">Uncharacterized protein</fullName>
    </submittedName>
</protein>
<gene>
    <name evidence="2" type="ORF">Mam01_62760</name>
</gene>
<organism evidence="2 3">
    <name type="scientific">Microbispora amethystogenes</name>
    <dbReference type="NCBI Taxonomy" id="1427754"/>
    <lineage>
        <taxon>Bacteria</taxon>
        <taxon>Bacillati</taxon>
        <taxon>Actinomycetota</taxon>
        <taxon>Actinomycetes</taxon>
        <taxon>Streptosporangiales</taxon>
        <taxon>Streptosporangiaceae</taxon>
        <taxon>Microbispora</taxon>
    </lineage>
</organism>
<reference evidence="2 3" key="1">
    <citation type="submission" date="2021-01" db="EMBL/GenBank/DDBJ databases">
        <title>Whole genome shotgun sequence of Microbispora amethystogenes NBRC 101907.</title>
        <authorList>
            <person name="Komaki H."/>
            <person name="Tamura T."/>
        </authorList>
    </citation>
    <scope>NUCLEOTIDE SEQUENCE [LARGE SCALE GENOMIC DNA]</scope>
    <source>
        <strain evidence="2 3">NBRC 101907</strain>
    </source>
</reference>
<comment type="caution">
    <text evidence="2">The sequence shown here is derived from an EMBL/GenBank/DDBJ whole genome shotgun (WGS) entry which is preliminary data.</text>
</comment>